<name>A0AC61RU40_9FIRM</name>
<gene>
    <name evidence="1" type="ORF">E5329_15655</name>
</gene>
<sequence length="190" mass="21669">MLSISSNSAYTYGYQTASCRRQNIQNTFAENVHKQLTPPSVIHIGELGFGADNLGRQYALNYAEDSTDENPIVIAKGNDEYGRQFEEKIYVNDIDLNHASYLEMAALAAHTKTDSCVPTALSSGHHDYFQKENYVEDFNKCISDLYKLGSYDAALYETNILRKYMDYFKAIKKQQIPQMQYGLRGMLAWQ</sequence>
<organism evidence="1 2">
    <name type="scientific">Petralouisia muris</name>
    <dbReference type="NCBI Taxonomy" id="3032872"/>
    <lineage>
        <taxon>Bacteria</taxon>
        <taxon>Bacillati</taxon>
        <taxon>Bacillota</taxon>
        <taxon>Clostridia</taxon>
        <taxon>Lachnospirales</taxon>
        <taxon>Lachnospiraceae</taxon>
        <taxon>Petralouisia</taxon>
    </lineage>
</organism>
<comment type="caution">
    <text evidence="1">The sequence shown here is derived from an EMBL/GenBank/DDBJ whole genome shotgun (WGS) entry which is preliminary data.</text>
</comment>
<reference evidence="1" key="1">
    <citation type="submission" date="2019-04" db="EMBL/GenBank/DDBJ databases">
        <title>Microbes associate with the intestines of laboratory mice.</title>
        <authorList>
            <person name="Navarre W."/>
            <person name="Wong E."/>
            <person name="Huang K."/>
            <person name="Tropini C."/>
            <person name="Ng K."/>
            <person name="Yu B."/>
        </authorList>
    </citation>
    <scope>NUCLEOTIDE SEQUENCE</scope>
    <source>
        <strain evidence="1">NM01_1-7b</strain>
    </source>
</reference>
<evidence type="ECO:0000313" key="2">
    <source>
        <dbReference type="Proteomes" id="UP000304953"/>
    </source>
</evidence>
<proteinExistence type="predicted"/>
<protein>
    <submittedName>
        <fullName evidence="1">Uncharacterized protein</fullName>
    </submittedName>
</protein>
<dbReference type="EMBL" id="SRYA01000031">
    <property type="protein sequence ID" value="TGY95336.1"/>
    <property type="molecule type" value="Genomic_DNA"/>
</dbReference>
<accession>A0AC61RU40</accession>
<keyword evidence="2" id="KW-1185">Reference proteome</keyword>
<evidence type="ECO:0000313" key="1">
    <source>
        <dbReference type="EMBL" id="TGY95336.1"/>
    </source>
</evidence>
<dbReference type="Proteomes" id="UP000304953">
    <property type="component" value="Unassembled WGS sequence"/>
</dbReference>